<keyword evidence="5" id="KW-0560">Oxidoreductase</keyword>
<evidence type="ECO:0000256" key="4">
    <source>
        <dbReference type="ARBA" id="ARBA00022857"/>
    </source>
</evidence>
<sequence length="188" mass="21514">MVKLIYAYGSNKGSVDRHFGLNVEGKERLPWPKLPLDLKEFKKETSGSILVMGAKTFMSLPGKLPNRKHYVFCDFTRPIKFHDADAVFNENTFEQFLESVKDSEETYCVIGGISMLERALPYASEIIVTRILAETNLVLESTTKLPYTLTPNAHYMKGWEMEESLSYPKVEIPNHEGIVTIDKYTLRK</sequence>
<keyword evidence="8" id="KW-1185">Reference proteome</keyword>
<dbReference type="Proteomes" id="UP000247773">
    <property type="component" value="Genome"/>
</dbReference>
<evidence type="ECO:0000259" key="6">
    <source>
        <dbReference type="PROSITE" id="PS51330"/>
    </source>
</evidence>
<gene>
    <name evidence="7" type="ORF">PspYZU05_22</name>
</gene>
<accession>A0A2U7NJF0</accession>
<dbReference type="GO" id="GO:0050661">
    <property type="term" value="F:NADP binding"/>
    <property type="evidence" value="ECO:0007669"/>
    <property type="project" value="InterPro"/>
</dbReference>
<dbReference type="Pfam" id="PF00186">
    <property type="entry name" value="DHFR_1"/>
    <property type="match status" value="1"/>
</dbReference>
<dbReference type="GO" id="GO:0046452">
    <property type="term" value="P:dihydrofolate metabolic process"/>
    <property type="evidence" value="ECO:0007669"/>
    <property type="project" value="TreeGrafter"/>
</dbReference>
<evidence type="ECO:0000313" key="7">
    <source>
        <dbReference type="EMBL" id="ASD51974.1"/>
    </source>
</evidence>
<evidence type="ECO:0000313" key="8">
    <source>
        <dbReference type="Proteomes" id="UP000247773"/>
    </source>
</evidence>
<keyword evidence="4" id="KW-0521">NADP</keyword>
<name>A0A2U7NJF0_9CAUD</name>
<evidence type="ECO:0000256" key="1">
    <source>
        <dbReference type="ARBA" id="ARBA00004903"/>
    </source>
</evidence>
<dbReference type="PROSITE" id="PS51330">
    <property type="entry name" value="DHFR_2"/>
    <property type="match status" value="1"/>
</dbReference>
<reference evidence="7 8" key="1">
    <citation type="submission" date="2017-04" db="EMBL/GenBank/DDBJ databases">
        <title>Isolation of lytic bacteriophages infecting Pseudomonas strains for biocontrol of fish and shrimp spoilage during chilled storage.</title>
        <authorList>
            <person name="Yang Z."/>
            <person name="Tao X."/>
            <person name="Gao L."/>
            <person name="Rao S."/>
        </authorList>
    </citation>
    <scope>NUCLEOTIDE SEQUENCE [LARGE SCALE GENOMIC DNA]</scope>
</reference>
<comment type="pathway">
    <text evidence="1">Cofactor biosynthesis; tetrahydrofolate biosynthesis; 5,6,7,8-tetrahydrofolate from 7,8-dihydrofolate: step 1/1.</text>
</comment>
<dbReference type="PANTHER" id="PTHR48069">
    <property type="entry name" value="DIHYDROFOLATE REDUCTASE"/>
    <property type="match status" value="1"/>
</dbReference>
<dbReference type="InterPro" id="IPR012259">
    <property type="entry name" value="DHFR"/>
</dbReference>
<evidence type="ECO:0000256" key="3">
    <source>
        <dbReference type="ARBA" id="ARBA00022563"/>
    </source>
</evidence>
<dbReference type="Gene3D" id="3.40.430.10">
    <property type="entry name" value="Dihydrofolate Reductase, subunit A"/>
    <property type="match status" value="1"/>
</dbReference>
<dbReference type="EMBL" id="KY971610">
    <property type="protein sequence ID" value="ASD51974.1"/>
    <property type="molecule type" value="Genomic_DNA"/>
</dbReference>
<proteinExistence type="predicted"/>
<protein>
    <recommendedName>
        <fullName evidence="2">dihydrofolate reductase</fullName>
        <ecNumber evidence="2">1.5.1.3</ecNumber>
    </recommendedName>
</protein>
<evidence type="ECO:0000256" key="5">
    <source>
        <dbReference type="ARBA" id="ARBA00023002"/>
    </source>
</evidence>
<dbReference type="EC" id="1.5.1.3" evidence="2"/>
<dbReference type="InterPro" id="IPR024072">
    <property type="entry name" value="DHFR-like_dom_sf"/>
</dbReference>
<dbReference type="GO" id="GO:0006730">
    <property type="term" value="P:one-carbon metabolic process"/>
    <property type="evidence" value="ECO:0007669"/>
    <property type="project" value="UniProtKB-KW"/>
</dbReference>
<dbReference type="PRINTS" id="PR00070">
    <property type="entry name" value="DHFR"/>
</dbReference>
<feature type="domain" description="DHFR" evidence="6">
    <location>
        <begin position="1"/>
        <end position="188"/>
    </location>
</feature>
<dbReference type="GO" id="GO:0046654">
    <property type="term" value="P:tetrahydrofolate biosynthetic process"/>
    <property type="evidence" value="ECO:0007669"/>
    <property type="project" value="InterPro"/>
</dbReference>
<dbReference type="GO" id="GO:0004146">
    <property type="term" value="F:dihydrofolate reductase activity"/>
    <property type="evidence" value="ECO:0007669"/>
    <property type="project" value="UniProtKB-EC"/>
</dbReference>
<dbReference type="GO" id="GO:0046655">
    <property type="term" value="P:folic acid metabolic process"/>
    <property type="evidence" value="ECO:0007669"/>
    <property type="project" value="TreeGrafter"/>
</dbReference>
<dbReference type="InterPro" id="IPR001796">
    <property type="entry name" value="DHFR_dom"/>
</dbReference>
<organism evidence="7 8">
    <name type="scientific">Pseudomonas phage PspYZU05</name>
    <dbReference type="NCBI Taxonomy" id="1983556"/>
    <lineage>
        <taxon>Viruses</taxon>
        <taxon>Duplodnaviria</taxon>
        <taxon>Heunggongvirae</taxon>
        <taxon>Uroviricota</taxon>
        <taxon>Caudoviricetes</taxon>
        <taxon>Pantevenvirales</taxon>
        <taxon>Straboviridae</taxon>
        <taxon>Jiangsuvirus</taxon>
        <taxon>Jiangsuvirus pspyzu05</taxon>
    </lineage>
</organism>
<keyword evidence="3" id="KW-0554">One-carbon metabolism</keyword>
<dbReference type="CDD" id="cd00209">
    <property type="entry name" value="DHFR"/>
    <property type="match status" value="1"/>
</dbReference>
<evidence type="ECO:0000256" key="2">
    <source>
        <dbReference type="ARBA" id="ARBA00012856"/>
    </source>
</evidence>
<dbReference type="PANTHER" id="PTHR48069:SF3">
    <property type="entry name" value="DIHYDROFOLATE REDUCTASE"/>
    <property type="match status" value="1"/>
</dbReference>
<dbReference type="SUPFAM" id="SSF53597">
    <property type="entry name" value="Dihydrofolate reductase-like"/>
    <property type="match status" value="1"/>
</dbReference>